<dbReference type="AlphaFoldDB" id="A0AAE2ZQ96"/>
<sequence>MIRLLFYVLVVLLLGLGFAWLADRPGDLVITWQDRQIEMSLMAAATAVAVLIGAILLIWWLVHAILVSPQTVSRYFRARKRDRGYQALSTGLIAAGAGDGITARKMTKRTQGLLSADQEPLIHLLDAQAALIEGRSEDARAKFEAMAEDPETRELGLRGLYIEARKAGADEAARHYAEKAAESAPQLPWAAEATLAYRSAEGNWDDAIRLLEKQRLGRVIDKAQADRKKAVLLTARAFDRLEGGDVSGARTDGLEANRLAPELVPAAIVAARALYREDSLRKGSSILEKLWKKSPHPEIADTYVLARPGDSTHDRLKRAQKLESIKRNNAESLYAVAKAALDARELKLARDMAEAAIRVKARESTYLLLADIEEADTGDQGRVRHWLAQAVRAPRDEAWTADGYVAEEWAAVSPVTGRLDAFEWKVPVEQLAGPIEHAETIRGEAERAIESLPPVAVVEPKETVVVAEAEPVIEHVEVEAPVKEETVASEPVIVEPEKAASVEPEKAPEAPPEPEPVSTAPEPVSPEPVAEKPKEPEPTPPAAEKPAPEAGAEVKTETAPAPEPEPVKPEQTAGEQKVEAKAGAKPARREQKALDGEAAVMQAVDGGSTHIVTDAVGKRTDKERESAFLSKPPDDPGIDETQEDEEPKSRFRLF</sequence>
<proteinExistence type="predicted"/>
<evidence type="ECO:0000256" key="3">
    <source>
        <dbReference type="ARBA" id="ARBA00022989"/>
    </source>
</evidence>
<dbReference type="Gene3D" id="1.25.40.10">
    <property type="entry name" value="Tetratricopeptide repeat domain"/>
    <property type="match status" value="1"/>
</dbReference>
<feature type="compositionally biased region" description="Acidic residues" evidence="5">
    <location>
        <begin position="636"/>
        <end position="646"/>
    </location>
</feature>
<dbReference type="PIRSF" id="PIRSF031802">
    <property type="entry name" value="UCP031802"/>
    <property type="match status" value="1"/>
</dbReference>
<comment type="caution">
    <text evidence="8">The sequence shown here is derived from an EMBL/GenBank/DDBJ whole genome shotgun (WGS) entry which is preliminary data.</text>
</comment>
<dbReference type="InterPro" id="IPR011990">
    <property type="entry name" value="TPR-like_helical_dom_sf"/>
</dbReference>
<evidence type="ECO:0000256" key="5">
    <source>
        <dbReference type="SAM" id="MobiDB-lite"/>
    </source>
</evidence>
<protein>
    <submittedName>
        <fullName evidence="8">Heme biosynthesis protein HemY</fullName>
    </submittedName>
</protein>
<dbReference type="Proteomes" id="UP001196509">
    <property type="component" value="Unassembled WGS sequence"/>
</dbReference>
<evidence type="ECO:0000256" key="6">
    <source>
        <dbReference type="SAM" id="Phobius"/>
    </source>
</evidence>
<dbReference type="EMBL" id="JAICBX010000002">
    <property type="protein sequence ID" value="MBW8638503.1"/>
    <property type="molecule type" value="Genomic_DNA"/>
</dbReference>
<evidence type="ECO:0000256" key="1">
    <source>
        <dbReference type="ARBA" id="ARBA00004370"/>
    </source>
</evidence>
<dbReference type="InterPro" id="IPR016982">
    <property type="entry name" value="Mms48"/>
</dbReference>
<evidence type="ECO:0000313" key="8">
    <source>
        <dbReference type="EMBL" id="MBW8638503.1"/>
    </source>
</evidence>
<feature type="transmembrane region" description="Helical" evidence="6">
    <location>
        <begin position="43"/>
        <end position="67"/>
    </location>
</feature>
<dbReference type="GO" id="GO:0016020">
    <property type="term" value="C:membrane"/>
    <property type="evidence" value="ECO:0007669"/>
    <property type="project" value="UniProtKB-SubCell"/>
</dbReference>
<accession>A0AAE2ZQ96</accession>
<evidence type="ECO:0000259" key="7">
    <source>
        <dbReference type="Pfam" id="PF07219"/>
    </source>
</evidence>
<gene>
    <name evidence="8" type="ORF">K1W69_15005</name>
</gene>
<keyword evidence="2 6" id="KW-0812">Transmembrane</keyword>
<dbReference type="SUPFAM" id="SSF48452">
    <property type="entry name" value="TPR-like"/>
    <property type="match status" value="1"/>
</dbReference>
<comment type="subcellular location">
    <subcellularLocation>
        <location evidence="1">Membrane</location>
    </subcellularLocation>
</comment>
<organism evidence="8 9">
    <name type="scientific">Flavimaribacter sediminis</name>
    <dbReference type="NCBI Taxonomy" id="2865987"/>
    <lineage>
        <taxon>Bacteria</taxon>
        <taxon>Pseudomonadati</taxon>
        <taxon>Pseudomonadota</taxon>
        <taxon>Alphaproteobacteria</taxon>
        <taxon>Hyphomicrobiales</taxon>
        <taxon>Rhizobiaceae</taxon>
        <taxon>Flavimaribacter</taxon>
    </lineage>
</organism>
<keyword evidence="3 6" id="KW-1133">Transmembrane helix</keyword>
<feature type="region of interest" description="Disordered" evidence="5">
    <location>
        <begin position="487"/>
        <end position="654"/>
    </location>
</feature>
<dbReference type="Pfam" id="PF07219">
    <property type="entry name" value="HemY_N"/>
    <property type="match status" value="1"/>
</dbReference>
<feature type="compositionally biased region" description="Low complexity" evidence="5">
    <location>
        <begin position="544"/>
        <end position="560"/>
    </location>
</feature>
<feature type="compositionally biased region" description="Basic and acidic residues" evidence="5">
    <location>
        <begin position="616"/>
        <end position="626"/>
    </location>
</feature>
<evidence type="ECO:0000256" key="2">
    <source>
        <dbReference type="ARBA" id="ARBA00022692"/>
    </source>
</evidence>
<feature type="compositionally biased region" description="Basic and acidic residues" evidence="5">
    <location>
        <begin position="576"/>
        <end position="595"/>
    </location>
</feature>
<name>A0AAE2ZQ96_9HYPH</name>
<reference evidence="8" key="1">
    <citation type="submission" date="2021-08" db="EMBL/GenBank/DDBJ databases">
        <title>Hoeflea bacterium WL0058 sp. nov., isolated from the sediment.</title>
        <authorList>
            <person name="Wang L."/>
            <person name="Zhang D."/>
        </authorList>
    </citation>
    <scope>NUCLEOTIDE SEQUENCE</scope>
    <source>
        <strain evidence="8">WL0058</strain>
    </source>
</reference>
<evidence type="ECO:0000313" key="9">
    <source>
        <dbReference type="Proteomes" id="UP001196509"/>
    </source>
</evidence>
<dbReference type="InterPro" id="IPR010817">
    <property type="entry name" value="HemY_N"/>
</dbReference>
<feature type="domain" description="HemY N-terminal" evidence="7">
    <location>
        <begin position="26"/>
        <end position="133"/>
    </location>
</feature>
<keyword evidence="9" id="KW-1185">Reference proteome</keyword>
<evidence type="ECO:0000256" key="4">
    <source>
        <dbReference type="ARBA" id="ARBA00023136"/>
    </source>
</evidence>
<keyword evidence="4 6" id="KW-0472">Membrane</keyword>
<feature type="compositionally biased region" description="Basic and acidic residues" evidence="5">
    <location>
        <begin position="495"/>
        <end position="508"/>
    </location>
</feature>